<dbReference type="AlphaFoldDB" id="A0A4C1YR94"/>
<accession>A0A4C1YR94</accession>
<sequence>MCKICASCTKTCLRKPRRHDNNETAPRPYISLKKAAEIYFISSNVPGLNIVTANHEHLQPRRSHWSVARLLRRNWICGRVHQPAQFVGRKTNAAPVTSRPSSAKVRIVRDGYRSQTERVKQIENPKPDERMEWLRSGFIRGGCAHRAPAREREVGSLKRTNSSDRGLARTTARGSFYRFYRAHRSRVVSTRTARGPLPLNGMERVESKTNFQSV</sequence>
<evidence type="ECO:0000256" key="1">
    <source>
        <dbReference type="SAM" id="MobiDB-lite"/>
    </source>
</evidence>
<gene>
    <name evidence="2" type="ORF">EVAR_50702_1</name>
</gene>
<feature type="region of interest" description="Disordered" evidence="1">
    <location>
        <begin position="193"/>
        <end position="214"/>
    </location>
</feature>
<protein>
    <submittedName>
        <fullName evidence="2">Uncharacterized protein</fullName>
    </submittedName>
</protein>
<keyword evidence="3" id="KW-1185">Reference proteome</keyword>
<comment type="caution">
    <text evidence="2">The sequence shown here is derived from an EMBL/GenBank/DDBJ whole genome shotgun (WGS) entry which is preliminary data.</text>
</comment>
<proteinExistence type="predicted"/>
<dbReference type="Proteomes" id="UP000299102">
    <property type="component" value="Unassembled WGS sequence"/>
</dbReference>
<dbReference type="EMBL" id="BGZK01001331">
    <property type="protein sequence ID" value="GBP77442.1"/>
    <property type="molecule type" value="Genomic_DNA"/>
</dbReference>
<organism evidence="2 3">
    <name type="scientific">Eumeta variegata</name>
    <name type="common">Bagworm moth</name>
    <name type="synonym">Eumeta japonica</name>
    <dbReference type="NCBI Taxonomy" id="151549"/>
    <lineage>
        <taxon>Eukaryota</taxon>
        <taxon>Metazoa</taxon>
        <taxon>Ecdysozoa</taxon>
        <taxon>Arthropoda</taxon>
        <taxon>Hexapoda</taxon>
        <taxon>Insecta</taxon>
        <taxon>Pterygota</taxon>
        <taxon>Neoptera</taxon>
        <taxon>Endopterygota</taxon>
        <taxon>Lepidoptera</taxon>
        <taxon>Glossata</taxon>
        <taxon>Ditrysia</taxon>
        <taxon>Tineoidea</taxon>
        <taxon>Psychidae</taxon>
        <taxon>Oiketicinae</taxon>
        <taxon>Eumeta</taxon>
    </lineage>
</organism>
<evidence type="ECO:0000313" key="2">
    <source>
        <dbReference type="EMBL" id="GBP77442.1"/>
    </source>
</evidence>
<reference evidence="2 3" key="1">
    <citation type="journal article" date="2019" name="Commun. Biol.">
        <title>The bagworm genome reveals a unique fibroin gene that provides high tensile strength.</title>
        <authorList>
            <person name="Kono N."/>
            <person name="Nakamura H."/>
            <person name="Ohtoshi R."/>
            <person name="Tomita M."/>
            <person name="Numata K."/>
            <person name="Arakawa K."/>
        </authorList>
    </citation>
    <scope>NUCLEOTIDE SEQUENCE [LARGE SCALE GENOMIC DNA]</scope>
</reference>
<name>A0A4C1YR94_EUMVA</name>
<evidence type="ECO:0000313" key="3">
    <source>
        <dbReference type="Proteomes" id="UP000299102"/>
    </source>
</evidence>